<dbReference type="Proteomes" id="UP000076858">
    <property type="component" value="Unassembled WGS sequence"/>
</dbReference>
<feature type="compositionally biased region" description="Polar residues" evidence="1">
    <location>
        <begin position="134"/>
        <end position="143"/>
    </location>
</feature>
<keyword evidence="2" id="KW-0732">Signal</keyword>
<feature type="signal peptide" evidence="2">
    <location>
        <begin position="1"/>
        <end position="25"/>
    </location>
</feature>
<name>A0A164QJY7_9CRUS</name>
<evidence type="ECO:0000256" key="1">
    <source>
        <dbReference type="SAM" id="MobiDB-lite"/>
    </source>
</evidence>
<accession>A0A164QJY7</accession>
<feature type="chain" id="PRO_5007852567" evidence="2">
    <location>
        <begin position="26"/>
        <end position="157"/>
    </location>
</feature>
<dbReference type="OrthoDB" id="6330676at2759"/>
<feature type="region of interest" description="Disordered" evidence="1">
    <location>
        <begin position="120"/>
        <end position="157"/>
    </location>
</feature>
<dbReference type="EMBL" id="LRGB01002384">
    <property type="protein sequence ID" value="KZS07825.1"/>
    <property type="molecule type" value="Genomic_DNA"/>
</dbReference>
<organism evidence="3 4">
    <name type="scientific">Daphnia magna</name>
    <dbReference type="NCBI Taxonomy" id="35525"/>
    <lineage>
        <taxon>Eukaryota</taxon>
        <taxon>Metazoa</taxon>
        <taxon>Ecdysozoa</taxon>
        <taxon>Arthropoda</taxon>
        <taxon>Crustacea</taxon>
        <taxon>Branchiopoda</taxon>
        <taxon>Diplostraca</taxon>
        <taxon>Cladocera</taxon>
        <taxon>Anomopoda</taxon>
        <taxon>Daphniidae</taxon>
        <taxon>Daphnia</taxon>
    </lineage>
</organism>
<proteinExistence type="predicted"/>
<evidence type="ECO:0000256" key="2">
    <source>
        <dbReference type="SAM" id="SignalP"/>
    </source>
</evidence>
<evidence type="ECO:0000313" key="3">
    <source>
        <dbReference type="EMBL" id="KZS07825.1"/>
    </source>
</evidence>
<gene>
    <name evidence="3" type="ORF">APZ42_028182</name>
</gene>
<comment type="caution">
    <text evidence="3">The sequence shown here is derived from an EMBL/GenBank/DDBJ whole genome shotgun (WGS) entry which is preliminary data.</text>
</comment>
<evidence type="ECO:0000313" key="4">
    <source>
        <dbReference type="Proteomes" id="UP000076858"/>
    </source>
</evidence>
<keyword evidence="4" id="KW-1185">Reference proteome</keyword>
<reference evidence="3 4" key="1">
    <citation type="submission" date="2016-03" db="EMBL/GenBank/DDBJ databases">
        <title>EvidentialGene: Evidence-directed Construction of Genes on Genomes.</title>
        <authorList>
            <person name="Gilbert D.G."/>
            <person name="Choi J.-H."/>
            <person name="Mockaitis K."/>
            <person name="Colbourne J."/>
            <person name="Pfrender M."/>
        </authorList>
    </citation>
    <scope>NUCLEOTIDE SEQUENCE [LARGE SCALE GENOMIC DNA]</scope>
    <source>
        <strain evidence="3 4">Xinb3</strain>
        <tissue evidence="3">Complete organism</tissue>
    </source>
</reference>
<sequence>MQIRNWPSYHPLLVLVTFMAAVTVASRLHGQLPDDPWNLRPNQLVPLNPDDFSPVQSIQDQMGMMVDTFKVPKRTLSLFTRWKTLEQLRRNHLHHSLPLASTNFDPLMPRQQKKIAMASNEPKEEMMSLPGMSSEMSLSSRAIQRSLRPPGQPLRWG</sequence>
<protein>
    <submittedName>
        <fullName evidence="3">Uncharacterized protein</fullName>
    </submittedName>
</protein>
<dbReference type="AlphaFoldDB" id="A0A164QJY7"/>